<organism evidence="5 6">
    <name type="scientific">Solirubrobacter pauli</name>
    <dbReference type="NCBI Taxonomy" id="166793"/>
    <lineage>
        <taxon>Bacteria</taxon>
        <taxon>Bacillati</taxon>
        <taxon>Actinomycetota</taxon>
        <taxon>Thermoleophilia</taxon>
        <taxon>Solirubrobacterales</taxon>
        <taxon>Solirubrobacteraceae</taxon>
        <taxon>Solirubrobacter</taxon>
    </lineage>
</organism>
<evidence type="ECO:0000256" key="2">
    <source>
        <dbReference type="ARBA" id="ARBA00023002"/>
    </source>
</evidence>
<sequence>MMLDMTRDVVIVGGGIAGLSAAWRLRRHDVLLLEAGDRLGGRMRSDPCGDYWLNYGAHLFPAPGTLVDRITQELALETVPVTGGMMGLAVDGAVLEGGRVESYPFRLPLSVRERVAFARAGLKVQLAVRRYHAAPNRYEFENDRTFAEFLGPLPPKVREIFACAARRATGELDELAAGAGIGLFALVWAGKGSLIARNLRGGTGQLPAALGQVLGERARTSSPVDAVRPDGDHLVVRAGDEEIRARHVIMAANAPFAAPLVGPVAPQAADALAKLTYGAFLSVAVETNETSAMPYDGVYAIATPGRTFDMFTNQAHALRVGPRQPGGSLMLFTGAQKAAALMRESDEVIAERFLADLHAMYPETRGRIAKATVRRWPLGNVYASPGRGALQPALEGALGTHENLHLAGDYFAELGTMEAAAQTGMAAAERVEARIREVTHV</sequence>
<accession>A0A660LFP1</accession>
<dbReference type="Gene3D" id="3.50.50.60">
    <property type="entry name" value="FAD/NAD(P)-binding domain"/>
    <property type="match status" value="1"/>
</dbReference>
<proteinExistence type="predicted"/>
<dbReference type="InterPro" id="IPR001613">
    <property type="entry name" value="Flavin_amine_oxidase"/>
</dbReference>
<gene>
    <name evidence="5" type="ORF">C8N24_2864</name>
</gene>
<evidence type="ECO:0000313" key="6">
    <source>
        <dbReference type="Proteomes" id="UP000278962"/>
    </source>
</evidence>
<evidence type="ECO:0000259" key="4">
    <source>
        <dbReference type="Pfam" id="PF01593"/>
    </source>
</evidence>
<evidence type="ECO:0000256" key="1">
    <source>
        <dbReference type="ARBA" id="ARBA00001974"/>
    </source>
</evidence>
<protein>
    <submittedName>
        <fullName evidence="5">Oxygen-dependent protoporphyrinogen oxidase</fullName>
    </submittedName>
</protein>
<dbReference type="EMBL" id="RBIL01000001">
    <property type="protein sequence ID" value="RKQ93005.1"/>
    <property type="molecule type" value="Genomic_DNA"/>
</dbReference>
<reference evidence="5 6" key="1">
    <citation type="submission" date="2018-10" db="EMBL/GenBank/DDBJ databases">
        <title>Genomic Encyclopedia of Archaeal and Bacterial Type Strains, Phase II (KMG-II): from individual species to whole genera.</title>
        <authorList>
            <person name="Goeker M."/>
        </authorList>
    </citation>
    <scope>NUCLEOTIDE SEQUENCE [LARGE SCALE GENOMIC DNA]</scope>
    <source>
        <strain evidence="5 6">DSM 14954</strain>
    </source>
</reference>
<evidence type="ECO:0000313" key="5">
    <source>
        <dbReference type="EMBL" id="RKQ93005.1"/>
    </source>
</evidence>
<feature type="binding site" evidence="3">
    <location>
        <begin position="34"/>
        <end position="35"/>
    </location>
    <ligand>
        <name>FAD</name>
        <dbReference type="ChEBI" id="CHEBI:57692"/>
    </ligand>
</feature>
<keyword evidence="2" id="KW-0560">Oxidoreductase</keyword>
<dbReference type="AlphaFoldDB" id="A0A660LFP1"/>
<dbReference type="Pfam" id="PF01593">
    <property type="entry name" value="Amino_oxidase"/>
    <property type="match status" value="1"/>
</dbReference>
<dbReference type="PANTHER" id="PTHR42923">
    <property type="entry name" value="PROTOPORPHYRINOGEN OXIDASE"/>
    <property type="match status" value="1"/>
</dbReference>
<comment type="cofactor">
    <cofactor evidence="1">
        <name>FAD</name>
        <dbReference type="ChEBI" id="CHEBI:57692"/>
    </cofactor>
</comment>
<dbReference type="InterPro" id="IPR002937">
    <property type="entry name" value="Amino_oxidase"/>
</dbReference>
<name>A0A660LFP1_9ACTN</name>
<feature type="binding site" evidence="3">
    <location>
        <position position="224"/>
    </location>
    <ligand>
        <name>FAD</name>
        <dbReference type="ChEBI" id="CHEBI:57692"/>
    </ligand>
</feature>
<dbReference type="InterPro" id="IPR036188">
    <property type="entry name" value="FAD/NAD-bd_sf"/>
</dbReference>
<dbReference type="GO" id="GO:0016491">
    <property type="term" value="F:oxidoreductase activity"/>
    <property type="evidence" value="ECO:0007669"/>
    <property type="project" value="UniProtKB-KW"/>
</dbReference>
<dbReference type="Proteomes" id="UP000278962">
    <property type="component" value="Unassembled WGS sequence"/>
</dbReference>
<dbReference type="InterPro" id="IPR050464">
    <property type="entry name" value="Zeta_carotene_desat/Oxidored"/>
</dbReference>
<dbReference type="OrthoDB" id="9767561at2"/>
<evidence type="ECO:0000256" key="3">
    <source>
        <dbReference type="PIRSR" id="PIRSR601613-1"/>
    </source>
</evidence>
<feature type="domain" description="Amine oxidase" evidence="4">
    <location>
        <begin position="16"/>
        <end position="431"/>
    </location>
</feature>
<dbReference type="PRINTS" id="PR00757">
    <property type="entry name" value="AMINEOXDASEF"/>
</dbReference>
<dbReference type="PANTHER" id="PTHR42923:SF3">
    <property type="entry name" value="PROTOPORPHYRINOGEN OXIDASE"/>
    <property type="match status" value="1"/>
</dbReference>
<dbReference type="SUPFAM" id="SSF51905">
    <property type="entry name" value="FAD/NAD(P)-binding domain"/>
    <property type="match status" value="1"/>
</dbReference>
<feature type="binding site" evidence="3">
    <location>
        <position position="332"/>
    </location>
    <ligand>
        <name>substrate</name>
    </ligand>
</feature>
<keyword evidence="6" id="KW-1185">Reference proteome</keyword>
<comment type="caution">
    <text evidence="5">The sequence shown here is derived from an EMBL/GenBank/DDBJ whole genome shotgun (WGS) entry which is preliminary data.</text>
</comment>